<evidence type="ECO:0000313" key="4">
    <source>
        <dbReference type="Proteomes" id="UP000271241"/>
    </source>
</evidence>
<feature type="domain" description="Carbamoyl-phosphate synthase small subunit N-terminal" evidence="2">
    <location>
        <begin position="26"/>
        <end position="114"/>
    </location>
</feature>
<feature type="region of interest" description="Disordered" evidence="1">
    <location>
        <begin position="1"/>
        <end position="24"/>
    </location>
</feature>
<dbReference type="STRING" id="78915.A0A4P9XG42"/>
<organism evidence="3 4">
    <name type="scientific">Thamnocephalis sphaerospora</name>
    <dbReference type="NCBI Taxonomy" id="78915"/>
    <lineage>
        <taxon>Eukaryota</taxon>
        <taxon>Fungi</taxon>
        <taxon>Fungi incertae sedis</taxon>
        <taxon>Zoopagomycota</taxon>
        <taxon>Zoopagomycotina</taxon>
        <taxon>Zoopagomycetes</taxon>
        <taxon>Zoopagales</taxon>
        <taxon>Sigmoideomycetaceae</taxon>
        <taxon>Thamnocephalis</taxon>
    </lineage>
</organism>
<evidence type="ECO:0000313" key="3">
    <source>
        <dbReference type="EMBL" id="RKP04567.1"/>
    </source>
</evidence>
<dbReference type="Gene3D" id="3.50.30.20">
    <property type="entry name" value="Carbamoyl-phosphate synthase small subunit, N-terminal domain"/>
    <property type="match status" value="1"/>
</dbReference>
<dbReference type="InterPro" id="IPR036480">
    <property type="entry name" value="CarbP_synth_ssu_N_sf"/>
</dbReference>
<keyword evidence="4" id="KW-1185">Reference proteome</keyword>
<dbReference type="Proteomes" id="UP000271241">
    <property type="component" value="Unassembled WGS sequence"/>
</dbReference>
<name>A0A4P9XG42_9FUNG</name>
<dbReference type="OrthoDB" id="1924069at2759"/>
<evidence type="ECO:0000256" key="1">
    <source>
        <dbReference type="SAM" id="MobiDB-lite"/>
    </source>
</evidence>
<dbReference type="EMBL" id="KZ993620">
    <property type="protein sequence ID" value="RKP04567.1"/>
    <property type="molecule type" value="Genomic_DNA"/>
</dbReference>
<dbReference type="SUPFAM" id="SSF52021">
    <property type="entry name" value="Carbamoyl phosphate synthetase, small subunit N-terminal domain"/>
    <property type="match status" value="1"/>
</dbReference>
<gene>
    <name evidence="3" type="ORF">THASP1DRAFT_20993</name>
</gene>
<accession>A0A4P9XG42</accession>
<feature type="compositionally biased region" description="Polar residues" evidence="1">
    <location>
        <begin position="13"/>
        <end position="23"/>
    </location>
</feature>
<protein>
    <submittedName>
        <fullName evidence="3">Carbamoyl-phosphate synthase</fullName>
    </submittedName>
</protein>
<evidence type="ECO:0000259" key="2">
    <source>
        <dbReference type="SMART" id="SM01097"/>
    </source>
</evidence>
<dbReference type="InterPro" id="IPR002474">
    <property type="entry name" value="CarbamoylP_synth_ssu_N"/>
</dbReference>
<dbReference type="AlphaFoldDB" id="A0A4P9XG42"/>
<feature type="non-terminal residue" evidence="3">
    <location>
        <position position="114"/>
    </location>
</feature>
<sequence length="114" mass="12119">MATVTESPLHGKQSGTPVDSTAGQGVRAALRLKTGQTFQGESFGANRSITGEAVFTTSLVGYPESMTDPSYRGQILVFTQPLIGNYGVPANTKDEFGLLKYFESEQVQVSGIVV</sequence>
<proteinExistence type="predicted"/>
<dbReference type="Pfam" id="PF00988">
    <property type="entry name" value="CPSase_sm_chain"/>
    <property type="match status" value="1"/>
</dbReference>
<dbReference type="SMART" id="SM01097">
    <property type="entry name" value="CPSase_sm_chain"/>
    <property type="match status" value="1"/>
</dbReference>
<reference evidence="4" key="1">
    <citation type="journal article" date="2018" name="Nat. Microbiol.">
        <title>Leveraging single-cell genomics to expand the fungal tree of life.</title>
        <authorList>
            <person name="Ahrendt S.R."/>
            <person name="Quandt C.A."/>
            <person name="Ciobanu D."/>
            <person name="Clum A."/>
            <person name="Salamov A."/>
            <person name="Andreopoulos B."/>
            <person name="Cheng J.F."/>
            <person name="Woyke T."/>
            <person name="Pelin A."/>
            <person name="Henrissat B."/>
            <person name="Reynolds N.K."/>
            <person name="Benny G.L."/>
            <person name="Smith M.E."/>
            <person name="James T.Y."/>
            <person name="Grigoriev I.V."/>
        </authorList>
    </citation>
    <scope>NUCLEOTIDE SEQUENCE [LARGE SCALE GENOMIC DNA]</scope>
    <source>
        <strain evidence="4">RSA 1356</strain>
    </source>
</reference>